<gene>
    <name evidence="2" type="ORF">QBC34DRAFT_475155</name>
</gene>
<evidence type="ECO:0000256" key="1">
    <source>
        <dbReference type="SAM" id="MobiDB-lite"/>
    </source>
</evidence>
<sequence>MANMPPFDALCYAADLLVNNRAAFEEHVARIHAGAALVSTSATPTAPAPAAGPTSAAVLPSQAAPAPTSAPVPDARSTLAAALTSVPAPDAAPVRRPLPGHSAAPTQAASSSSGSSRGASTAPAASAAPATSTWGTKRETSPGDKTAAEKKRAKVIKATGVKQKEPCKRCRGRQLIIDTGKGTSCKSDEFLPCTREPGKTACARCKFIKEKCEP</sequence>
<reference evidence="2" key="2">
    <citation type="submission" date="2023-05" db="EMBL/GenBank/DDBJ databases">
        <authorList>
            <consortium name="Lawrence Berkeley National Laboratory"/>
            <person name="Steindorff A."/>
            <person name="Hensen N."/>
            <person name="Bonometti L."/>
            <person name="Westerberg I."/>
            <person name="Brannstrom I.O."/>
            <person name="Guillou S."/>
            <person name="Cros-Aarteil S."/>
            <person name="Calhoun S."/>
            <person name="Haridas S."/>
            <person name="Kuo A."/>
            <person name="Mondo S."/>
            <person name="Pangilinan J."/>
            <person name="Riley R."/>
            <person name="Labutti K."/>
            <person name="Andreopoulos B."/>
            <person name="Lipzen A."/>
            <person name="Chen C."/>
            <person name="Yanf M."/>
            <person name="Daum C."/>
            <person name="Ng V."/>
            <person name="Clum A."/>
            <person name="Ohm R."/>
            <person name="Martin F."/>
            <person name="Silar P."/>
            <person name="Natvig D."/>
            <person name="Lalanne C."/>
            <person name="Gautier V."/>
            <person name="Ament-Velasquez S.L."/>
            <person name="Kruys A."/>
            <person name="Hutchinson M.I."/>
            <person name="Powell A.J."/>
            <person name="Barry K."/>
            <person name="Miller A.N."/>
            <person name="Grigoriev I.V."/>
            <person name="Debuchy R."/>
            <person name="Gladieux P."/>
            <person name="Thoren M.H."/>
            <person name="Johannesson H."/>
        </authorList>
    </citation>
    <scope>NUCLEOTIDE SEQUENCE</scope>
    <source>
        <strain evidence="2">PSN243</strain>
    </source>
</reference>
<reference evidence="2" key="1">
    <citation type="journal article" date="2023" name="Mol. Phylogenet. Evol.">
        <title>Genome-scale phylogeny and comparative genomics of the fungal order Sordariales.</title>
        <authorList>
            <person name="Hensen N."/>
            <person name="Bonometti L."/>
            <person name="Westerberg I."/>
            <person name="Brannstrom I.O."/>
            <person name="Guillou S."/>
            <person name="Cros-Aarteil S."/>
            <person name="Calhoun S."/>
            <person name="Haridas S."/>
            <person name="Kuo A."/>
            <person name="Mondo S."/>
            <person name="Pangilinan J."/>
            <person name="Riley R."/>
            <person name="LaButti K."/>
            <person name="Andreopoulos B."/>
            <person name="Lipzen A."/>
            <person name="Chen C."/>
            <person name="Yan M."/>
            <person name="Daum C."/>
            <person name="Ng V."/>
            <person name="Clum A."/>
            <person name="Steindorff A."/>
            <person name="Ohm R.A."/>
            <person name="Martin F."/>
            <person name="Silar P."/>
            <person name="Natvig D.O."/>
            <person name="Lalanne C."/>
            <person name="Gautier V."/>
            <person name="Ament-Velasquez S.L."/>
            <person name="Kruys A."/>
            <person name="Hutchinson M.I."/>
            <person name="Powell A.J."/>
            <person name="Barry K."/>
            <person name="Miller A.N."/>
            <person name="Grigoriev I.V."/>
            <person name="Debuchy R."/>
            <person name="Gladieux P."/>
            <person name="Hiltunen Thoren M."/>
            <person name="Johannesson H."/>
        </authorList>
    </citation>
    <scope>NUCLEOTIDE SEQUENCE</scope>
    <source>
        <strain evidence="2">PSN243</strain>
    </source>
</reference>
<comment type="caution">
    <text evidence="2">The sequence shown here is derived from an EMBL/GenBank/DDBJ whole genome shotgun (WGS) entry which is preliminary data.</text>
</comment>
<feature type="compositionally biased region" description="Basic and acidic residues" evidence="1">
    <location>
        <begin position="136"/>
        <end position="150"/>
    </location>
</feature>
<evidence type="ECO:0000313" key="2">
    <source>
        <dbReference type="EMBL" id="KAK4444277.1"/>
    </source>
</evidence>
<evidence type="ECO:0000313" key="3">
    <source>
        <dbReference type="Proteomes" id="UP001321760"/>
    </source>
</evidence>
<organism evidence="2 3">
    <name type="scientific">Podospora aff. communis PSN243</name>
    <dbReference type="NCBI Taxonomy" id="3040156"/>
    <lineage>
        <taxon>Eukaryota</taxon>
        <taxon>Fungi</taxon>
        <taxon>Dikarya</taxon>
        <taxon>Ascomycota</taxon>
        <taxon>Pezizomycotina</taxon>
        <taxon>Sordariomycetes</taxon>
        <taxon>Sordariomycetidae</taxon>
        <taxon>Sordariales</taxon>
        <taxon>Podosporaceae</taxon>
        <taxon>Podospora</taxon>
    </lineage>
</organism>
<dbReference type="Proteomes" id="UP001321760">
    <property type="component" value="Unassembled WGS sequence"/>
</dbReference>
<dbReference type="AlphaFoldDB" id="A0AAV9GA48"/>
<protein>
    <recommendedName>
        <fullName evidence="4">Zn(2)-C6 fungal-type domain-containing protein</fullName>
    </recommendedName>
</protein>
<evidence type="ECO:0008006" key="4">
    <source>
        <dbReference type="Google" id="ProtNLM"/>
    </source>
</evidence>
<feature type="region of interest" description="Disordered" evidence="1">
    <location>
        <begin position="42"/>
        <end position="74"/>
    </location>
</feature>
<proteinExistence type="predicted"/>
<feature type="compositionally biased region" description="Low complexity" evidence="1">
    <location>
        <begin position="86"/>
        <end position="135"/>
    </location>
</feature>
<keyword evidence="3" id="KW-1185">Reference proteome</keyword>
<dbReference type="EMBL" id="MU865979">
    <property type="protein sequence ID" value="KAK4444277.1"/>
    <property type="molecule type" value="Genomic_DNA"/>
</dbReference>
<accession>A0AAV9GA48</accession>
<feature type="region of interest" description="Disordered" evidence="1">
    <location>
        <begin position="86"/>
        <end position="151"/>
    </location>
</feature>
<name>A0AAV9GA48_9PEZI</name>